<dbReference type="GO" id="GO:0046872">
    <property type="term" value="F:metal ion binding"/>
    <property type="evidence" value="ECO:0007669"/>
    <property type="project" value="UniProtKB-KW"/>
</dbReference>
<dbReference type="InterPro" id="IPR009056">
    <property type="entry name" value="Cyt_c-like_dom"/>
</dbReference>
<dbReference type="Gene3D" id="1.10.760.10">
    <property type="entry name" value="Cytochrome c-like domain"/>
    <property type="match status" value="1"/>
</dbReference>
<dbReference type="OrthoDB" id="9796421at2"/>
<evidence type="ECO:0000256" key="6">
    <source>
        <dbReference type="PROSITE-ProRule" id="PRU00433"/>
    </source>
</evidence>
<dbReference type="PANTHER" id="PTHR33751">
    <property type="entry name" value="CBB3-TYPE CYTOCHROME C OXIDASE SUBUNIT FIXP"/>
    <property type="match status" value="1"/>
</dbReference>
<name>A0A2S5TIR3_9GAMM</name>
<protein>
    <submittedName>
        <fullName evidence="9">Cytochrome C class I</fullName>
    </submittedName>
</protein>
<sequence length="114" mass="12110">MKRIILISLLALAGTAQAKDAEPQKDVATLAAPCAACHGENGANPTTPAYPVLAGQYANYLEHALKEYKTGKRKNVVMASQVTSLSDADIRLLSRHFAAQSSKLHTPSVHGKAE</sequence>
<gene>
    <name evidence="9" type="ORF">C3942_04140</name>
</gene>
<evidence type="ECO:0000256" key="1">
    <source>
        <dbReference type="ARBA" id="ARBA00022448"/>
    </source>
</evidence>
<evidence type="ECO:0000256" key="5">
    <source>
        <dbReference type="ARBA" id="ARBA00023004"/>
    </source>
</evidence>
<keyword evidence="10" id="KW-1185">Reference proteome</keyword>
<keyword evidence="2 6" id="KW-0349">Heme</keyword>
<keyword evidence="5 6" id="KW-0408">Iron</keyword>
<comment type="caution">
    <text evidence="9">The sequence shown here is derived from an EMBL/GenBank/DDBJ whole genome shotgun (WGS) entry which is preliminary data.</text>
</comment>
<keyword evidence="3 6" id="KW-0479">Metal-binding</keyword>
<dbReference type="PANTHER" id="PTHR33751:SF9">
    <property type="entry name" value="CYTOCHROME C4"/>
    <property type="match status" value="1"/>
</dbReference>
<evidence type="ECO:0000313" key="9">
    <source>
        <dbReference type="EMBL" id="PPE74873.1"/>
    </source>
</evidence>
<keyword evidence="7" id="KW-0732">Signal</keyword>
<evidence type="ECO:0000256" key="7">
    <source>
        <dbReference type="SAM" id="SignalP"/>
    </source>
</evidence>
<feature type="domain" description="Cytochrome c" evidence="8">
    <location>
        <begin position="19"/>
        <end position="101"/>
    </location>
</feature>
<evidence type="ECO:0000313" key="10">
    <source>
        <dbReference type="Proteomes" id="UP000238220"/>
    </source>
</evidence>
<keyword evidence="4" id="KW-0249">Electron transport</keyword>
<dbReference type="AlphaFoldDB" id="A0A2S5TIR3"/>
<dbReference type="Proteomes" id="UP000238220">
    <property type="component" value="Unassembled WGS sequence"/>
</dbReference>
<dbReference type="SUPFAM" id="SSF46626">
    <property type="entry name" value="Cytochrome c"/>
    <property type="match status" value="1"/>
</dbReference>
<reference evidence="9 10" key="1">
    <citation type="submission" date="2018-02" db="EMBL/GenBank/DDBJ databases">
        <title>Genome sequencing of Solimonas sp. HR-BB.</title>
        <authorList>
            <person name="Lee Y."/>
            <person name="Jeon C.O."/>
        </authorList>
    </citation>
    <scope>NUCLEOTIDE SEQUENCE [LARGE SCALE GENOMIC DNA]</scope>
    <source>
        <strain evidence="9 10">HR-BB</strain>
    </source>
</reference>
<feature type="chain" id="PRO_5015403865" evidence="7">
    <location>
        <begin position="19"/>
        <end position="114"/>
    </location>
</feature>
<evidence type="ECO:0000259" key="8">
    <source>
        <dbReference type="PROSITE" id="PS51007"/>
    </source>
</evidence>
<dbReference type="Pfam" id="PF00034">
    <property type="entry name" value="Cytochrom_C"/>
    <property type="match status" value="1"/>
</dbReference>
<evidence type="ECO:0000256" key="3">
    <source>
        <dbReference type="ARBA" id="ARBA00022723"/>
    </source>
</evidence>
<keyword evidence="1" id="KW-0813">Transport</keyword>
<dbReference type="InterPro" id="IPR050597">
    <property type="entry name" value="Cytochrome_c_Oxidase_Subunit"/>
</dbReference>
<feature type="signal peptide" evidence="7">
    <location>
        <begin position="1"/>
        <end position="18"/>
    </location>
</feature>
<dbReference type="InterPro" id="IPR036909">
    <property type="entry name" value="Cyt_c-like_dom_sf"/>
</dbReference>
<dbReference type="EMBL" id="PSNW01000002">
    <property type="protein sequence ID" value="PPE74873.1"/>
    <property type="molecule type" value="Genomic_DNA"/>
</dbReference>
<dbReference type="GO" id="GO:0020037">
    <property type="term" value="F:heme binding"/>
    <property type="evidence" value="ECO:0007669"/>
    <property type="project" value="InterPro"/>
</dbReference>
<dbReference type="PROSITE" id="PS51007">
    <property type="entry name" value="CYTC"/>
    <property type="match status" value="1"/>
</dbReference>
<organism evidence="9 10">
    <name type="scientific">Solimonas fluminis</name>
    <dbReference type="NCBI Taxonomy" id="2086571"/>
    <lineage>
        <taxon>Bacteria</taxon>
        <taxon>Pseudomonadati</taxon>
        <taxon>Pseudomonadota</taxon>
        <taxon>Gammaproteobacteria</taxon>
        <taxon>Nevskiales</taxon>
        <taxon>Nevskiaceae</taxon>
        <taxon>Solimonas</taxon>
    </lineage>
</organism>
<dbReference type="RefSeq" id="WP_104229100.1">
    <property type="nucleotide sequence ID" value="NZ_PSNW01000002.1"/>
</dbReference>
<accession>A0A2S5TIR3</accession>
<dbReference type="GO" id="GO:0009055">
    <property type="term" value="F:electron transfer activity"/>
    <property type="evidence" value="ECO:0007669"/>
    <property type="project" value="InterPro"/>
</dbReference>
<proteinExistence type="predicted"/>
<evidence type="ECO:0000256" key="2">
    <source>
        <dbReference type="ARBA" id="ARBA00022617"/>
    </source>
</evidence>
<evidence type="ECO:0000256" key="4">
    <source>
        <dbReference type="ARBA" id="ARBA00022982"/>
    </source>
</evidence>